<reference evidence="1 2" key="1">
    <citation type="submission" date="2023-03" db="EMBL/GenBank/DDBJ databases">
        <title>Genome insight into feeding habits of ladybird beetles.</title>
        <authorList>
            <person name="Li H.-S."/>
            <person name="Huang Y.-H."/>
            <person name="Pang H."/>
        </authorList>
    </citation>
    <scope>NUCLEOTIDE SEQUENCE [LARGE SCALE GENOMIC DNA]</scope>
    <source>
        <strain evidence="1">SYSU_2023b</strain>
        <tissue evidence="1">Whole body</tissue>
    </source>
</reference>
<name>A0AAW1VGE4_9CUCU</name>
<evidence type="ECO:0000313" key="1">
    <source>
        <dbReference type="EMBL" id="KAK9892888.1"/>
    </source>
</evidence>
<comment type="caution">
    <text evidence="1">The sequence shown here is derived from an EMBL/GenBank/DDBJ whole genome shotgun (WGS) entry which is preliminary data.</text>
</comment>
<dbReference type="EMBL" id="JARQZJ010000140">
    <property type="protein sequence ID" value="KAK9892888.1"/>
    <property type="molecule type" value="Genomic_DNA"/>
</dbReference>
<organism evidence="1 2">
    <name type="scientific">Henosepilachna vigintioctopunctata</name>
    <dbReference type="NCBI Taxonomy" id="420089"/>
    <lineage>
        <taxon>Eukaryota</taxon>
        <taxon>Metazoa</taxon>
        <taxon>Ecdysozoa</taxon>
        <taxon>Arthropoda</taxon>
        <taxon>Hexapoda</taxon>
        <taxon>Insecta</taxon>
        <taxon>Pterygota</taxon>
        <taxon>Neoptera</taxon>
        <taxon>Endopterygota</taxon>
        <taxon>Coleoptera</taxon>
        <taxon>Polyphaga</taxon>
        <taxon>Cucujiformia</taxon>
        <taxon>Coccinelloidea</taxon>
        <taxon>Coccinellidae</taxon>
        <taxon>Epilachninae</taxon>
        <taxon>Epilachnini</taxon>
        <taxon>Henosepilachna</taxon>
    </lineage>
</organism>
<proteinExistence type="predicted"/>
<dbReference type="AlphaFoldDB" id="A0AAW1VGE4"/>
<evidence type="ECO:0000313" key="2">
    <source>
        <dbReference type="Proteomes" id="UP001431783"/>
    </source>
</evidence>
<protein>
    <submittedName>
        <fullName evidence="1">Uncharacterized protein</fullName>
    </submittedName>
</protein>
<keyword evidence="2" id="KW-1185">Reference proteome</keyword>
<gene>
    <name evidence="1" type="ORF">WA026_022569</name>
</gene>
<sequence length="271" mass="30051">MVRFPEYSNPGIYLSSKHNSPSWSKCPGSNTNPCPLCGSLWLSPPYELKNPTTGYCLDSNCNCCAKVPDSLLNKDLSSCQPYAKGEQRNGQHNGKRDDCSPCFNFENTGQHNAPSKSTQCNVENPVGNPESDCRGYCQVSCVQPYYQSEVSLPYSENQTYAVCVSNTMNPPHHSVNTCYKFCPVHDQYALCPCMGINCPFHRRPSCPFCLNPSCGNYCVPTTNDICQSSRSDKPTTCDKAVLCKPEDFIVLIGGKFQGRGRDMRNGLQDRL</sequence>
<accession>A0AAW1VGE4</accession>
<dbReference type="Proteomes" id="UP001431783">
    <property type="component" value="Unassembled WGS sequence"/>
</dbReference>